<keyword evidence="2" id="KW-1185">Reference proteome</keyword>
<dbReference type="AlphaFoldDB" id="A0A518HVF1"/>
<dbReference type="EMBL" id="CP037423">
    <property type="protein sequence ID" value="QDV44819.1"/>
    <property type="molecule type" value="Genomic_DNA"/>
</dbReference>
<name>A0A518HVF1_9BACT</name>
<dbReference type="InterPro" id="IPR011473">
    <property type="entry name" value="DUF1579"/>
</dbReference>
<protein>
    <recommendedName>
        <fullName evidence="3">DUF1579 domain-containing protein</fullName>
    </recommendedName>
</protein>
<organism evidence="1 2">
    <name type="scientific">Stieleria neptunia</name>
    <dbReference type="NCBI Taxonomy" id="2527979"/>
    <lineage>
        <taxon>Bacteria</taxon>
        <taxon>Pseudomonadati</taxon>
        <taxon>Planctomycetota</taxon>
        <taxon>Planctomycetia</taxon>
        <taxon>Pirellulales</taxon>
        <taxon>Pirellulaceae</taxon>
        <taxon>Stieleria</taxon>
    </lineage>
</organism>
<evidence type="ECO:0008006" key="3">
    <source>
        <dbReference type="Google" id="ProtNLM"/>
    </source>
</evidence>
<accession>A0A518HVF1</accession>
<dbReference type="Pfam" id="PF07617">
    <property type="entry name" value="DUF1579"/>
    <property type="match status" value="1"/>
</dbReference>
<sequence length="156" mass="17599">MSDINKAELFEWLSGNWKGTCRTWFEPDELADESEVRGEIRLLFGGAFARHTYEGAMQGKPRRGEELISQNGVSEQFQVAWIDSFHMSDAILFSQGQANESGFEVVGEYDVAKHAPRWGWKTRYQKTGPEELTITAYNVVPDGTEAKAVETVYGRA</sequence>
<dbReference type="RefSeq" id="WP_145389092.1">
    <property type="nucleotide sequence ID" value="NZ_CP037423.1"/>
</dbReference>
<evidence type="ECO:0000313" key="2">
    <source>
        <dbReference type="Proteomes" id="UP000319004"/>
    </source>
</evidence>
<evidence type="ECO:0000313" key="1">
    <source>
        <dbReference type="EMBL" id="QDV44819.1"/>
    </source>
</evidence>
<dbReference type="KEGG" id="snep:Enr13x_46900"/>
<reference evidence="1 2" key="1">
    <citation type="submission" date="2019-03" db="EMBL/GenBank/DDBJ databases">
        <title>Deep-cultivation of Planctomycetes and their phenomic and genomic characterization uncovers novel biology.</title>
        <authorList>
            <person name="Wiegand S."/>
            <person name="Jogler M."/>
            <person name="Boedeker C."/>
            <person name="Pinto D."/>
            <person name="Vollmers J."/>
            <person name="Rivas-Marin E."/>
            <person name="Kohn T."/>
            <person name="Peeters S.H."/>
            <person name="Heuer A."/>
            <person name="Rast P."/>
            <person name="Oberbeckmann S."/>
            <person name="Bunk B."/>
            <person name="Jeske O."/>
            <person name="Meyerdierks A."/>
            <person name="Storesund J.E."/>
            <person name="Kallscheuer N."/>
            <person name="Luecker S."/>
            <person name="Lage O.M."/>
            <person name="Pohl T."/>
            <person name="Merkel B.J."/>
            <person name="Hornburger P."/>
            <person name="Mueller R.-W."/>
            <person name="Bruemmer F."/>
            <person name="Labrenz M."/>
            <person name="Spormann A.M."/>
            <person name="Op den Camp H."/>
            <person name="Overmann J."/>
            <person name="Amann R."/>
            <person name="Jetten M.S.M."/>
            <person name="Mascher T."/>
            <person name="Medema M.H."/>
            <person name="Devos D.P."/>
            <person name="Kaster A.-K."/>
            <person name="Ovreas L."/>
            <person name="Rohde M."/>
            <person name="Galperin M.Y."/>
            <person name="Jogler C."/>
        </authorList>
    </citation>
    <scope>NUCLEOTIDE SEQUENCE [LARGE SCALE GENOMIC DNA]</scope>
    <source>
        <strain evidence="1 2">Enr13</strain>
    </source>
</reference>
<dbReference type="OrthoDB" id="277821at2"/>
<dbReference type="Proteomes" id="UP000319004">
    <property type="component" value="Chromosome"/>
</dbReference>
<gene>
    <name evidence="1" type="ORF">Enr13x_46900</name>
</gene>
<proteinExistence type="predicted"/>